<feature type="compositionally biased region" description="Basic and acidic residues" evidence="2">
    <location>
        <begin position="2529"/>
        <end position="2538"/>
    </location>
</feature>
<dbReference type="GO" id="GO:0030866">
    <property type="term" value="P:cortical actin cytoskeleton organization"/>
    <property type="evidence" value="ECO:0007669"/>
    <property type="project" value="TreeGrafter"/>
</dbReference>
<evidence type="ECO:0000313" key="5">
    <source>
        <dbReference type="Proteomes" id="UP000694867"/>
    </source>
</evidence>
<feature type="region of interest" description="Disordered" evidence="2">
    <location>
        <begin position="1775"/>
        <end position="1815"/>
    </location>
</feature>
<feature type="compositionally biased region" description="Polar residues" evidence="2">
    <location>
        <begin position="1125"/>
        <end position="1138"/>
    </location>
</feature>
<feature type="compositionally biased region" description="Basic residues" evidence="2">
    <location>
        <begin position="700"/>
        <end position="711"/>
    </location>
</feature>
<feature type="compositionally biased region" description="Polar residues" evidence="2">
    <location>
        <begin position="159"/>
        <end position="175"/>
    </location>
</feature>
<proteinExistence type="predicted"/>
<feature type="region of interest" description="Disordered" evidence="2">
    <location>
        <begin position="2511"/>
        <end position="2555"/>
    </location>
</feature>
<feature type="region of interest" description="Disordered" evidence="2">
    <location>
        <begin position="411"/>
        <end position="494"/>
    </location>
</feature>
<feature type="compositionally biased region" description="Low complexity" evidence="2">
    <location>
        <begin position="867"/>
        <end position="876"/>
    </location>
</feature>
<dbReference type="Proteomes" id="UP000694867">
    <property type="component" value="Unplaced"/>
</dbReference>
<evidence type="ECO:0000259" key="4">
    <source>
        <dbReference type="PROSITE" id="PS51444"/>
    </source>
</evidence>
<dbReference type="Gene3D" id="1.20.58.2220">
    <property type="entry name" value="Formin, FH2 domain"/>
    <property type="match status" value="1"/>
</dbReference>
<dbReference type="Pfam" id="PF02181">
    <property type="entry name" value="FH2"/>
    <property type="match status" value="1"/>
</dbReference>
<dbReference type="KEGG" id="goe:100905305"/>
<feature type="compositionally biased region" description="Basic and acidic residues" evidence="2">
    <location>
        <begin position="2511"/>
        <end position="2522"/>
    </location>
</feature>
<feature type="region of interest" description="Disordered" evidence="2">
    <location>
        <begin position="566"/>
        <end position="664"/>
    </location>
</feature>
<dbReference type="SUPFAM" id="SSF101447">
    <property type="entry name" value="Formin homology 2 domain (FH2 domain)"/>
    <property type="match status" value="1"/>
</dbReference>
<feature type="region of interest" description="Disordered" evidence="2">
    <location>
        <begin position="518"/>
        <end position="539"/>
    </location>
</feature>
<feature type="compositionally biased region" description="Basic and acidic residues" evidence="2">
    <location>
        <begin position="2545"/>
        <end position="2555"/>
    </location>
</feature>
<feature type="compositionally biased region" description="Pro residues" evidence="2">
    <location>
        <begin position="2058"/>
        <end position="2105"/>
    </location>
</feature>
<feature type="compositionally biased region" description="Basic and acidic residues" evidence="2">
    <location>
        <begin position="836"/>
        <end position="851"/>
    </location>
</feature>
<feature type="compositionally biased region" description="Low complexity" evidence="2">
    <location>
        <begin position="465"/>
        <end position="474"/>
    </location>
</feature>
<feature type="compositionally biased region" description="Polar residues" evidence="2">
    <location>
        <begin position="571"/>
        <end position="582"/>
    </location>
</feature>
<evidence type="ECO:0000313" key="6">
    <source>
        <dbReference type="RefSeq" id="XP_028968731.1"/>
    </source>
</evidence>
<dbReference type="Pfam" id="PF24959">
    <property type="entry name" value="FH3_FHOD1-3"/>
    <property type="match status" value="1"/>
</dbReference>
<dbReference type="PROSITE" id="PS51444">
    <property type="entry name" value="FH2"/>
    <property type="match status" value="1"/>
</dbReference>
<feature type="compositionally biased region" description="Polar residues" evidence="2">
    <location>
        <begin position="348"/>
        <end position="365"/>
    </location>
</feature>
<feature type="compositionally biased region" description="Basic and acidic residues" evidence="2">
    <location>
        <begin position="795"/>
        <end position="808"/>
    </location>
</feature>
<feature type="region of interest" description="Disordered" evidence="2">
    <location>
        <begin position="1113"/>
        <end position="1196"/>
    </location>
</feature>
<dbReference type="CTD" id="39004"/>
<feature type="compositionally biased region" description="Low complexity" evidence="2">
    <location>
        <begin position="759"/>
        <end position="772"/>
    </location>
</feature>
<feature type="compositionally biased region" description="Polar residues" evidence="2">
    <location>
        <begin position="135"/>
        <end position="144"/>
    </location>
</feature>
<dbReference type="InterPro" id="IPR014768">
    <property type="entry name" value="GBD/FH3_dom"/>
</dbReference>
<evidence type="ECO:0000259" key="3">
    <source>
        <dbReference type="PROSITE" id="PS51232"/>
    </source>
</evidence>
<feature type="region of interest" description="Disordered" evidence="2">
    <location>
        <begin position="2581"/>
        <end position="2606"/>
    </location>
</feature>
<dbReference type="Pfam" id="PF18382">
    <property type="entry name" value="Formin_GBD_N"/>
    <property type="match status" value="1"/>
</dbReference>
<dbReference type="InterPro" id="IPR041387">
    <property type="entry name" value="FHOD1_GBD_N"/>
</dbReference>
<feature type="region of interest" description="Disordered" evidence="2">
    <location>
        <begin position="2620"/>
        <end position="2664"/>
    </location>
</feature>
<feature type="region of interest" description="Disordered" evidence="2">
    <location>
        <begin position="51"/>
        <end position="365"/>
    </location>
</feature>
<feature type="compositionally biased region" description="Polar residues" evidence="2">
    <location>
        <begin position="908"/>
        <end position="918"/>
    </location>
</feature>
<feature type="compositionally biased region" description="Polar residues" evidence="2">
    <location>
        <begin position="203"/>
        <end position="219"/>
    </location>
</feature>
<protein>
    <submittedName>
        <fullName evidence="6">Uncharacterized protein LOC100905305</fullName>
    </submittedName>
</protein>
<feature type="compositionally biased region" description="Polar residues" evidence="2">
    <location>
        <begin position="51"/>
        <end position="77"/>
    </location>
</feature>
<dbReference type="PROSITE" id="PS51232">
    <property type="entry name" value="GBD_FH3"/>
    <property type="match status" value="1"/>
</dbReference>
<dbReference type="GO" id="GO:0005856">
    <property type="term" value="C:cytoskeleton"/>
    <property type="evidence" value="ECO:0007669"/>
    <property type="project" value="TreeGrafter"/>
</dbReference>
<feature type="compositionally biased region" description="Basic residues" evidence="2">
    <location>
        <begin position="1786"/>
        <end position="1800"/>
    </location>
</feature>
<feature type="domain" description="FH2" evidence="4">
    <location>
        <begin position="2136"/>
        <end position="2528"/>
    </location>
</feature>
<feature type="region of interest" description="Disordered" evidence="2">
    <location>
        <begin position="1043"/>
        <end position="1062"/>
    </location>
</feature>
<dbReference type="GO" id="GO:0005737">
    <property type="term" value="C:cytoplasm"/>
    <property type="evidence" value="ECO:0007669"/>
    <property type="project" value="TreeGrafter"/>
</dbReference>
<dbReference type="GO" id="GO:0051015">
    <property type="term" value="F:actin filament binding"/>
    <property type="evidence" value="ECO:0007669"/>
    <property type="project" value="TreeGrafter"/>
</dbReference>
<dbReference type="InterPro" id="IPR056771">
    <property type="entry name" value="FH3_FHOD1-3-like"/>
</dbReference>
<dbReference type="InterPro" id="IPR042201">
    <property type="entry name" value="FH2_Formin_sf"/>
</dbReference>
<dbReference type="GeneID" id="100905305"/>
<dbReference type="RefSeq" id="XP_028968731.1">
    <property type="nucleotide sequence ID" value="XM_029112898.1"/>
</dbReference>
<dbReference type="InterPro" id="IPR016024">
    <property type="entry name" value="ARM-type_fold"/>
</dbReference>
<evidence type="ECO:0000256" key="2">
    <source>
        <dbReference type="SAM" id="MobiDB-lite"/>
    </source>
</evidence>
<feature type="compositionally biased region" description="Basic and acidic residues" evidence="2">
    <location>
        <begin position="303"/>
        <end position="317"/>
    </location>
</feature>
<feature type="compositionally biased region" description="Basic and acidic residues" evidence="2">
    <location>
        <begin position="614"/>
        <end position="658"/>
    </location>
</feature>
<feature type="compositionally biased region" description="Polar residues" evidence="2">
    <location>
        <begin position="1264"/>
        <end position="1282"/>
    </location>
</feature>
<dbReference type="SMART" id="SM00498">
    <property type="entry name" value="FH2"/>
    <property type="match status" value="1"/>
</dbReference>
<dbReference type="SUPFAM" id="SSF48371">
    <property type="entry name" value="ARM repeat"/>
    <property type="match status" value="1"/>
</dbReference>
<feature type="compositionally biased region" description="Polar residues" evidence="2">
    <location>
        <begin position="1043"/>
        <end position="1059"/>
    </location>
</feature>
<feature type="compositionally biased region" description="Polar residues" evidence="2">
    <location>
        <begin position="2113"/>
        <end position="2122"/>
    </location>
</feature>
<feature type="compositionally biased region" description="Basic and acidic residues" evidence="2">
    <location>
        <begin position="125"/>
        <end position="134"/>
    </location>
</feature>
<feature type="compositionally biased region" description="Basic residues" evidence="2">
    <location>
        <begin position="744"/>
        <end position="754"/>
    </location>
</feature>
<feature type="compositionally biased region" description="Basic and acidic residues" evidence="2">
    <location>
        <begin position="222"/>
        <end position="239"/>
    </location>
</feature>
<dbReference type="PANTHER" id="PTHR45920:SF4">
    <property type="entry name" value="FORMIN HOMOLOGY 2 DOMAIN CONTAINING, ISOFORM I"/>
    <property type="match status" value="1"/>
</dbReference>
<feature type="region of interest" description="Disordered" evidence="2">
    <location>
        <begin position="2052"/>
        <end position="2139"/>
    </location>
</feature>
<feature type="compositionally biased region" description="Basic and acidic residues" evidence="2">
    <location>
        <begin position="689"/>
        <end position="698"/>
    </location>
</feature>
<feature type="compositionally biased region" description="Polar residues" evidence="2">
    <location>
        <begin position="1168"/>
        <end position="1194"/>
    </location>
</feature>
<feature type="region of interest" description="Disordered" evidence="2">
    <location>
        <begin position="686"/>
        <end position="918"/>
    </location>
</feature>
<feature type="compositionally biased region" description="Basic and acidic residues" evidence="2">
    <location>
        <begin position="1237"/>
        <end position="1263"/>
    </location>
</feature>
<reference evidence="6" key="1">
    <citation type="submission" date="2025-08" db="UniProtKB">
        <authorList>
            <consortium name="RefSeq"/>
        </authorList>
    </citation>
    <scope>IDENTIFICATION</scope>
</reference>
<keyword evidence="1" id="KW-0009">Actin-binding</keyword>
<sequence>MSNRYGSYYPSYRRTASPSFSSQFNNLSFGSSYRPSAALSSASSSIANKYQSTLNDSRTGSSAAAHSYRTPSSSGYTSDHAKSGHLSDNARQSTDQRSSHLPPPGRSGYTSDASKSDVRNSYIDYNDRSQRSSYERPSTQSRSLYDSYRGNGGSAYPSPYSSKLNLYSQQEPNSSFRDKSPSRSFQRQDSSSERPASRPVFQRQDSGGSRDYQSMNFGSRGNLERQDSYGERPASRYDASRSYQAMKFGSQNTLNRADYGERSGPPGRVPFQRQDSSPSDFGYRNERNPTGYGLPMRGGSLKLPERSDVAHHGKEYKNVLSPLDVPRDKTSGYSSAGYQSDVIRSGAATPTRSPSPFSRQNSYENSRIASELSSVAKAIQQYSLKPKPTLPSSWRQPSVSYQPFETPTRRVYYVPPNRSPYSSLSRTSSYRAPETKPNLAPADFCNSDSEDSDSDSGKTVEYLISRSTSPSTTYRPEDDENRISSMSKLERPAKKRLPVGKICASVQVDSQDIKKAFAPKLAIPSPEKATHQSKTSPTDAVPAYAYYGKFSTATAPSAASITANNKLARPSVNQSSDTSPTSPEKLVSPQWPSEKSPSPNEERRRSREIRRRKSREDMSDHRRSRDDVNESRKSREDLSEKRTSWEESRDNRKSRDDVPVVNDTIEQEKLRLANMNKDFRKSVLNMNLSEKEREEYLKLQKAKRKALRRAGKPMEKESDTEILQSSSDDSECEASSRREVSRSHSQRSVHRHEVKRAPSTSRVRGDSGSSSSSDEDDVSQKRRSFRRKRPSRGNTLEDRAPSPPEHRSVGKLQDFEQSLVDAPLARAEDDTECEEELQKDGDADETKEKKSPSPSKPNHVDLHPEIGSASSSVSGDDAGDGIEKSATVVFRGVEVSPVEDPSVGDGPNRTNTETLTNGVQRPAFIKILSPEKSPEVVYSLRKPFDDKKSTCHELTVPTQEIQKSNSAETLTSQSKPILIQRSNSSQAHFPVMSGTVTIAPEPPGLARSSEIIADGKQADVTQQGDGDSIFKHRTKTIYDRSQIRNSTGPTFTPESSDACANTDDRPTIQLWQETEPKAFALNRITHPYRPIYKRPGATDTESDAQQVYENVSFRSPSPMMPPQISRLQQQEGDMSSSDYEIVGIPARRKELVKRRSRESDSKSKEASPQTNRSRPGSVIEASSTDTRQQMSKQSMSREELDLFEYLQSQQEQIQRKAEEHRALAQSRRRPVSVEVVPSDRKSEFQENIKVDTDSNEQAKRSQELQRSSSFKNERISPSTDTRPSWAIHQQVHETAPSAPWQKPHTSETHAPVANTTQHNDVKLSDGATCLQSIAADLANLPQSAPPLPKIIVSSKRASTASPVRKGKTQFIGTFKDIDSFLEFCDSDSFDAMESRFENEKRHESEPLSPSKRHPPKAHMNPPGNFIGTFIDIDEILGAESPSACPFEKASDPFALFRIDASQVKVHAPKTSMRAELSSGVEEFDSTSIRVREVRKGQAVVNKVDDSSLQVYRPSEEGGVYLDLESSIEQQPDEFSAFEKEEASVVLRSQLSVRVHAIIDKLVNSAGTELRRALFALKQVFQDDKDLVQAFVENRGLDVLIKIGQNCDHNYQNYILRALGQVMLYIDGMHGVIRHNLTIQWLYQLTQSNYRLVVKAALKLLLVFLEYSDSNCYELLRAMFRLQQTHGMRPWSSVMKILSQRDNADMELLIYSISLINKTLEGVPDQDSYYDIVDSLEDMGMERIVQFYMSKQGVENDLLQQLQIYENVLRLEDGDAPPNIKVPACVRNRKQNPSRKSRRHSHNDGPPAKIKPSPLLQNLIRSAEDPTSFDDNDLTPAMRRWKDDHMSRDYLEDEENSPMDMCQGQASQHSANVRQFKNIFEQTIQEQEAEPPKRQEVPRRQLIDLSPLHQAQDNIPKIPERARGINTPLNQHFNQQPQQQLHSQVFPSFPPMRPPTSLDAPVIPSRQPQPEAPPYGHRGPASMKSNQFSSNLQKFDGSENILQDMIWKSGSPVQWQDFVKTLRRPLFINDFDFTDLSEDDDVGVLAESMPSMNGSFGCGPPPPPPMPTGSAGPPPPPPPPGAFGIRVPPPPPPPFGAPTPPPPPFGSPRGGTPTFLQQKQHLPNQPPWAANKSEGSQAATIQKNKKTVKLFWKEIKEDPNLLARIKKQNTIWDELSRVEVDTLKLEELFENKAKDLMKQKQEGKRNEITVLDAKRSNAINIGMTKLPNPRTIRTAILKMDSTIMNREGIEKILTTMMPTPEEMNKIVEAQMSSPEVPLGNAEQFLLTLSSISELEPRLRLWAFVLDYNALEKEVAEPLMDLKQAIVQIESNKTFRHVLSTVLAIGNFLNGAPVKGFQLDYLAKVPEVKDTVYKHSLLFHVVEFIMSRHPNSSDLYSEMAEVTRASKVDFEETSKTLNKMESDCKASWEHLKVVAKHDGQQSYSSIATFLSDCAERITVLGVIQKRVMNRFHKLMVYFGHPLHTVKDAKAHNICKIISEFALEYRTTREKIREQAEKKRREADRNAATARRVSESRRTTPDRPSTLPRREGSAKSERELHRILSNGYSSDASDGDYRNWGSLGRRSRAGSLNQMSRHNSIKEGEYMSGTDGDELIESLVRTATAPSQRSLERQRRMATGGERRSLRRALQNELSRDERNRYSYMSS</sequence>
<dbReference type="Gene3D" id="1.25.10.10">
    <property type="entry name" value="Leucine-rich Repeat Variant"/>
    <property type="match status" value="1"/>
</dbReference>
<feature type="compositionally biased region" description="Basic residues" evidence="2">
    <location>
        <begin position="781"/>
        <end position="791"/>
    </location>
</feature>
<organism evidence="5 6">
    <name type="scientific">Galendromus occidentalis</name>
    <name type="common">western predatory mite</name>
    <dbReference type="NCBI Taxonomy" id="34638"/>
    <lineage>
        <taxon>Eukaryota</taxon>
        <taxon>Metazoa</taxon>
        <taxon>Ecdysozoa</taxon>
        <taxon>Arthropoda</taxon>
        <taxon>Chelicerata</taxon>
        <taxon>Arachnida</taxon>
        <taxon>Acari</taxon>
        <taxon>Parasitiformes</taxon>
        <taxon>Mesostigmata</taxon>
        <taxon>Gamasina</taxon>
        <taxon>Phytoseioidea</taxon>
        <taxon>Phytoseiidae</taxon>
        <taxon>Typhlodrominae</taxon>
        <taxon>Galendromus</taxon>
    </lineage>
</organism>
<dbReference type="PANTHER" id="PTHR45920">
    <property type="entry name" value="FORMIN HOMOLOGY 2 DOMAIN CONTAINING, ISOFORM I"/>
    <property type="match status" value="1"/>
</dbReference>
<feature type="region of interest" description="Disordered" evidence="2">
    <location>
        <begin position="1952"/>
        <end position="1979"/>
    </location>
</feature>
<name>A0AAJ7WIV9_9ACAR</name>
<feature type="region of interest" description="Disordered" evidence="2">
    <location>
        <begin position="1394"/>
        <end position="1421"/>
    </location>
</feature>
<gene>
    <name evidence="6" type="primary">LOC100905305</name>
</gene>
<feature type="region of interest" description="Disordered" evidence="2">
    <location>
        <begin position="1216"/>
        <end position="1310"/>
    </location>
</feature>
<dbReference type="InterPro" id="IPR015425">
    <property type="entry name" value="FH2_Formin"/>
</dbReference>
<dbReference type="InterPro" id="IPR011989">
    <property type="entry name" value="ARM-like"/>
</dbReference>
<evidence type="ECO:0000256" key="1">
    <source>
        <dbReference type="ARBA" id="ARBA00023203"/>
    </source>
</evidence>
<feature type="domain" description="GBD/FH3" evidence="3">
    <location>
        <begin position="1492"/>
        <end position="1866"/>
    </location>
</feature>
<feature type="compositionally biased region" description="Basic and acidic residues" evidence="2">
    <location>
        <begin position="1394"/>
        <end position="1405"/>
    </location>
</feature>
<accession>A0AAJ7WIV9</accession>
<keyword evidence="5" id="KW-1185">Reference proteome</keyword>
<feature type="compositionally biased region" description="Low complexity" evidence="2">
    <location>
        <begin position="419"/>
        <end position="431"/>
    </location>
</feature>